<evidence type="ECO:0000313" key="1">
    <source>
        <dbReference type="EMBL" id="MEM5403426.1"/>
    </source>
</evidence>
<accession>A0ACC6RPJ5</accession>
<keyword evidence="2" id="KW-1185">Reference proteome</keyword>
<evidence type="ECO:0000313" key="2">
    <source>
        <dbReference type="Proteomes" id="UP001392318"/>
    </source>
</evidence>
<sequence length="43" mass="4851">MRHFAEILRTQLRAGDMAGRIGGRSDFALYRAKKGGRNRIECA</sequence>
<proteinExistence type="predicted"/>
<dbReference type="EMBL" id="JAYMRU010000021">
    <property type="protein sequence ID" value="MEM5403426.1"/>
    <property type="molecule type" value="Genomic_DNA"/>
</dbReference>
<reference evidence="1" key="1">
    <citation type="submission" date="2024-01" db="EMBL/GenBank/DDBJ databases">
        <title>The diversity of rhizobia nodulating Mimosa spp. in eleven states of Brazil covering several biomes is determined by host plant, location, and edaphic factors.</title>
        <authorList>
            <person name="Rouws L."/>
            <person name="Barauna A."/>
            <person name="Beukes C."/>
            <person name="De Faria S.M."/>
            <person name="Gross E."/>
            <person name="Dos Reis Junior F.B."/>
            <person name="Simon M."/>
            <person name="Maluk M."/>
            <person name="Odee D.W."/>
            <person name="Kenicer G."/>
            <person name="Young J.P.W."/>
            <person name="Reis V.M."/>
            <person name="Zilli J."/>
            <person name="James E.K."/>
        </authorList>
    </citation>
    <scope>NUCLEOTIDE SEQUENCE</scope>
    <source>
        <strain evidence="1">JPY452</strain>
    </source>
</reference>
<organism evidence="1 2">
    <name type="scientific">Paraburkholderia unamae</name>
    <dbReference type="NCBI Taxonomy" id="219649"/>
    <lineage>
        <taxon>Bacteria</taxon>
        <taxon>Pseudomonadati</taxon>
        <taxon>Pseudomonadota</taxon>
        <taxon>Betaproteobacteria</taxon>
        <taxon>Burkholderiales</taxon>
        <taxon>Burkholderiaceae</taxon>
        <taxon>Paraburkholderia</taxon>
    </lineage>
</organism>
<name>A0ACC6RPJ5_9BURK</name>
<protein>
    <submittedName>
        <fullName evidence="1">Uncharacterized protein</fullName>
    </submittedName>
</protein>
<comment type="caution">
    <text evidence="1">The sequence shown here is derived from an EMBL/GenBank/DDBJ whole genome shotgun (WGS) entry which is preliminary data.</text>
</comment>
<gene>
    <name evidence="1" type="ORF">VSR83_25905</name>
</gene>
<dbReference type="Proteomes" id="UP001392318">
    <property type="component" value="Unassembled WGS sequence"/>
</dbReference>